<keyword evidence="6" id="KW-1185">Reference proteome</keyword>
<evidence type="ECO:0000256" key="1">
    <source>
        <dbReference type="ARBA" id="ARBA00023125"/>
    </source>
</evidence>
<organism evidence="5 6">
    <name type="scientific">Sphingobacterium phlebotomi</name>
    <dbReference type="NCBI Taxonomy" id="2605433"/>
    <lineage>
        <taxon>Bacteria</taxon>
        <taxon>Pseudomonadati</taxon>
        <taxon>Bacteroidota</taxon>
        <taxon>Sphingobacteriia</taxon>
        <taxon>Sphingobacteriales</taxon>
        <taxon>Sphingobacteriaceae</taxon>
        <taxon>Sphingobacterium</taxon>
    </lineage>
</organism>
<dbReference type="Gene3D" id="1.10.357.10">
    <property type="entry name" value="Tetracycline Repressor, domain 2"/>
    <property type="match status" value="1"/>
</dbReference>
<feature type="domain" description="HTH tetR-type" evidence="4">
    <location>
        <begin position="6"/>
        <end position="66"/>
    </location>
</feature>
<accession>A0A5D4GUI9</accession>
<dbReference type="InterPro" id="IPR009057">
    <property type="entry name" value="Homeodomain-like_sf"/>
</dbReference>
<feature type="transmembrane region" description="Helical" evidence="3">
    <location>
        <begin position="87"/>
        <end position="105"/>
    </location>
</feature>
<sequence>MMVKDTTFIPITLIAVKELLGEVGFHKIKLTDIVQRAGISKSRLFEYFGGMYGLLSLVIYSELSLCYAYIYHKTTGVPILQQKMEMLVHYRAVFIAFNPVLRAYYQYEDKLSKRCNALKSAVGEMEKKFVEEYINKSK</sequence>
<reference evidence="5 6" key="1">
    <citation type="submission" date="2019-08" db="EMBL/GenBank/DDBJ databases">
        <title>Phlebobacter frassis gen. nov. sp. nov., a new member of family Sphingobacteriaceae isolated from sand fly rearing media.</title>
        <authorList>
            <person name="Kakumanu M.L."/>
            <person name="Marayati B.F."/>
            <person name="Wada-Katsumata A."/>
            <person name="Wasserberg G."/>
            <person name="Schal C."/>
            <person name="Apperson C.S."/>
            <person name="Ponnusamy L."/>
        </authorList>
    </citation>
    <scope>NUCLEOTIDE SEQUENCE [LARGE SCALE GENOMIC DNA]</scope>
    <source>
        <strain evidence="5 6">SSI9</strain>
    </source>
</reference>
<gene>
    <name evidence="5" type="ORF">FXV77_20390</name>
</gene>
<dbReference type="InterPro" id="IPR001647">
    <property type="entry name" value="HTH_TetR"/>
</dbReference>
<evidence type="ECO:0000313" key="5">
    <source>
        <dbReference type="EMBL" id="TYR31794.1"/>
    </source>
</evidence>
<evidence type="ECO:0000256" key="3">
    <source>
        <dbReference type="SAM" id="Phobius"/>
    </source>
</evidence>
<protein>
    <submittedName>
        <fullName evidence="5">TetR/AcrR family transcriptional regulator</fullName>
    </submittedName>
</protein>
<dbReference type="RefSeq" id="WP_148921090.1">
    <property type="nucleotide sequence ID" value="NZ_VTAV01000022.1"/>
</dbReference>
<keyword evidence="3" id="KW-0472">Membrane</keyword>
<dbReference type="Pfam" id="PF00440">
    <property type="entry name" value="TetR_N"/>
    <property type="match status" value="1"/>
</dbReference>
<evidence type="ECO:0000313" key="6">
    <source>
        <dbReference type="Proteomes" id="UP000322362"/>
    </source>
</evidence>
<name>A0A5D4GUI9_9SPHI</name>
<evidence type="ECO:0000259" key="4">
    <source>
        <dbReference type="PROSITE" id="PS50977"/>
    </source>
</evidence>
<dbReference type="EMBL" id="VTAV01000022">
    <property type="protein sequence ID" value="TYR31794.1"/>
    <property type="molecule type" value="Genomic_DNA"/>
</dbReference>
<feature type="transmembrane region" description="Helical" evidence="3">
    <location>
        <begin position="51"/>
        <end position="72"/>
    </location>
</feature>
<keyword evidence="1 2" id="KW-0238">DNA-binding</keyword>
<dbReference type="AlphaFoldDB" id="A0A5D4GUI9"/>
<proteinExistence type="predicted"/>
<feature type="DNA-binding region" description="H-T-H motif" evidence="2">
    <location>
        <begin position="29"/>
        <end position="48"/>
    </location>
</feature>
<dbReference type="Proteomes" id="UP000322362">
    <property type="component" value="Unassembled WGS sequence"/>
</dbReference>
<keyword evidence="3" id="KW-0812">Transmembrane</keyword>
<dbReference type="SUPFAM" id="SSF46689">
    <property type="entry name" value="Homeodomain-like"/>
    <property type="match status" value="1"/>
</dbReference>
<keyword evidence="3" id="KW-1133">Transmembrane helix</keyword>
<dbReference type="PROSITE" id="PS50977">
    <property type="entry name" value="HTH_TETR_2"/>
    <property type="match status" value="1"/>
</dbReference>
<evidence type="ECO:0000256" key="2">
    <source>
        <dbReference type="PROSITE-ProRule" id="PRU00335"/>
    </source>
</evidence>
<comment type="caution">
    <text evidence="5">The sequence shown here is derived from an EMBL/GenBank/DDBJ whole genome shotgun (WGS) entry which is preliminary data.</text>
</comment>
<dbReference type="GO" id="GO:0003677">
    <property type="term" value="F:DNA binding"/>
    <property type="evidence" value="ECO:0007669"/>
    <property type="project" value="UniProtKB-UniRule"/>
</dbReference>